<evidence type="ECO:0000313" key="3">
    <source>
        <dbReference type="Proteomes" id="UP000002282"/>
    </source>
</evidence>
<feature type="compositionally biased region" description="Gly residues" evidence="1">
    <location>
        <begin position="651"/>
        <end position="669"/>
    </location>
</feature>
<dbReference type="Gene3D" id="3.30.710.10">
    <property type="entry name" value="Potassium Channel Kv1.1, Chain A"/>
    <property type="match status" value="1"/>
</dbReference>
<keyword evidence="3" id="KW-1185">Reference proteome</keyword>
<protein>
    <submittedName>
        <fullName evidence="2">Uncharacterized protein</fullName>
    </submittedName>
</protein>
<name>B4Q1Y0_DROYA</name>
<feature type="compositionally biased region" description="Basic and acidic residues" evidence="1">
    <location>
        <begin position="418"/>
        <end position="436"/>
    </location>
</feature>
<dbReference type="HOGENOM" id="CLU_029292_0_0_1"/>
<dbReference type="InterPro" id="IPR036296">
    <property type="entry name" value="SKP1-like_dim_sf"/>
</dbReference>
<organism evidence="2 3">
    <name type="scientific">Drosophila yakuba</name>
    <name type="common">Fruit fly</name>
    <dbReference type="NCBI Taxonomy" id="7245"/>
    <lineage>
        <taxon>Eukaryota</taxon>
        <taxon>Metazoa</taxon>
        <taxon>Ecdysozoa</taxon>
        <taxon>Arthropoda</taxon>
        <taxon>Hexapoda</taxon>
        <taxon>Insecta</taxon>
        <taxon>Pterygota</taxon>
        <taxon>Neoptera</taxon>
        <taxon>Endopterygota</taxon>
        <taxon>Diptera</taxon>
        <taxon>Brachycera</taxon>
        <taxon>Muscomorpha</taxon>
        <taxon>Ephydroidea</taxon>
        <taxon>Drosophilidae</taxon>
        <taxon>Drosophila</taxon>
        <taxon>Sophophora</taxon>
    </lineage>
</organism>
<feature type="compositionally biased region" description="Polar residues" evidence="1">
    <location>
        <begin position="341"/>
        <end position="351"/>
    </location>
</feature>
<feature type="region of interest" description="Disordered" evidence="1">
    <location>
        <begin position="250"/>
        <end position="278"/>
    </location>
</feature>
<feature type="compositionally biased region" description="Basic and acidic residues" evidence="1">
    <location>
        <begin position="614"/>
        <end position="626"/>
    </location>
</feature>
<feature type="region of interest" description="Disordered" evidence="1">
    <location>
        <begin position="644"/>
        <end position="675"/>
    </location>
</feature>
<dbReference type="SUPFAM" id="SSF81382">
    <property type="entry name" value="Skp1 dimerisation domain-like"/>
    <property type="match status" value="1"/>
</dbReference>
<reference evidence="2 3" key="1">
    <citation type="journal article" date="2007" name="Nature">
        <title>Evolution of genes and genomes on the Drosophila phylogeny.</title>
        <authorList>
            <consortium name="Drosophila 12 Genomes Consortium"/>
            <person name="Clark A.G."/>
            <person name="Eisen M.B."/>
            <person name="Smith D.R."/>
            <person name="Bergman C.M."/>
            <person name="Oliver B."/>
            <person name="Markow T.A."/>
            <person name="Kaufman T.C."/>
            <person name="Kellis M."/>
            <person name="Gelbart W."/>
            <person name="Iyer V.N."/>
            <person name="Pollard D.A."/>
            <person name="Sackton T.B."/>
            <person name="Larracuente A.M."/>
            <person name="Singh N.D."/>
            <person name="Abad J.P."/>
            <person name="Abt D.N."/>
            <person name="Adryan B."/>
            <person name="Aguade M."/>
            <person name="Akashi H."/>
            <person name="Anderson W.W."/>
            <person name="Aquadro C.F."/>
            <person name="Ardell D.H."/>
            <person name="Arguello R."/>
            <person name="Artieri C.G."/>
            <person name="Barbash D.A."/>
            <person name="Barker D."/>
            <person name="Barsanti P."/>
            <person name="Batterham P."/>
            <person name="Batzoglou S."/>
            <person name="Begun D."/>
            <person name="Bhutkar A."/>
            <person name="Blanco E."/>
            <person name="Bosak S.A."/>
            <person name="Bradley R.K."/>
            <person name="Brand A.D."/>
            <person name="Brent M.R."/>
            <person name="Brooks A.N."/>
            <person name="Brown R.H."/>
            <person name="Butlin R.K."/>
            <person name="Caggese C."/>
            <person name="Calvi B.R."/>
            <person name="Bernardo de Carvalho A."/>
            <person name="Caspi A."/>
            <person name="Castrezana S."/>
            <person name="Celniker S.E."/>
            <person name="Chang J.L."/>
            <person name="Chapple C."/>
            <person name="Chatterji S."/>
            <person name="Chinwalla A."/>
            <person name="Civetta A."/>
            <person name="Clifton S.W."/>
            <person name="Comeron J.M."/>
            <person name="Costello J.C."/>
            <person name="Coyne J.A."/>
            <person name="Daub J."/>
            <person name="David R.G."/>
            <person name="Delcher A.L."/>
            <person name="Delehaunty K."/>
            <person name="Do C.B."/>
            <person name="Ebling H."/>
            <person name="Edwards K."/>
            <person name="Eickbush T."/>
            <person name="Evans J.D."/>
            <person name="Filipski A."/>
            <person name="Findeiss S."/>
            <person name="Freyhult E."/>
            <person name="Fulton L."/>
            <person name="Fulton R."/>
            <person name="Garcia A.C."/>
            <person name="Gardiner A."/>
            <person name="Garfield D.A."/>
            <person name="Garvin B.E."/>
            <person name="Gibson G."/>
            <person name="Gilbert D."/>
            <person name="Gnerre S."/>
            <person name="Godfrey J."/>
            <person name="Good R."/>
            <person name="Gotea V."/>
            <person name="Gravely B."/>
            <person name="Greenberg A.J."/>
            <person name="Griffiths-Jones S."/>
            <person name="Gross S."/>
            <person name="Guigo R."/>
            <person name="Gustafson E.A."/>
            <person name="Haerty W."/>
            <person name="Hahn M.W."/>
            <person name="Halligan D.L."/>
            <person name="Halpern A.L."/>
            <person name="Halter G.M."/>
            <person name="Han M.V."/>
            <person name="Heger A."/>
            <person name="Hillier L."/>
            <person name="Hinrichs A.S."/>
            <person name="Holmes I."/>
            <person name="Hoskins R.A."/>
            <person name="Hubisz M.J."/>
            <person name="Hultmark D."/>
            <person name="Huntley M.A."/>
            <person name="Jaffe D.B."/>
            <person name="Jagadeeshan S."/>
            <person name="Jeck W.R."/>
            <person name="Johnson J."/>
            <person name="Jones C.D."/>
            <person name="Jordan W.C."/>
            <person name="Karpen G.H."/>
            <person name="Kataoka E."/>
            <person name="Keightley P.D."/>
            <person name="Kheradpour P."/>
            <person name="Kirkness E.F."/>
            <person name="Koerich L.B."/>
            <person name="Kristiansen K."/>
            <person name="Kudrna D."/>
            <person name="Kulathinal R.J."/>
            <person name="Kumar S."/>
            <person name="Kwok R."/>
            <person name="Lander E."/>
            <person name="Langley C.H."/>
            <person name="Lapoint R."/>
            <person name="Lazzaro B.P."/>
            <person name="Lee S.J."/>
            <person name="Levesque L."/>
            <person name="Li R."/>
            <person name="Lin C.F."/>
            <person name="Lin M.F."/>
            <person name="Lindblad-Toh K."/>
            <person name="Llopart A."/>
            <person name="Long M."/>
            <person name="Low L."/>
            <person name="Lozovsky E."/>
            <person name="Lu J."/>
            <person name="Luo M."/>
            <person name="Machado C.A."/>
            <person name="Makalowski W."/>
            <person name="Marzo M."/>
            <person name="Matsuda M."/>
            <person name="Matzkin L."/>
            <person name="McAllister B."/>
            <person name="McBride C.S."/>
            <person name="McKernan B."/>
            <person name="McKernan K."/>
            <person name="Mendez-Lago M."/>
            <person name="Minx P."/>
            <person name="Mollenhauer M.U."/>
            <person name="Montooth K."/>
            <person name="Mount S.M."/>
            <person name="Mu X."/>
            <person name="Myers E."/>
            <person name="Negre B."/>
            <person name="Newfeld S."/>
            <person name="Nielsen R."/>
            <person name="Noor M.A."/>
            <person name="O'Grady P."/>
            <person name="Pachter L."/>
            <person name="Papaceit M."/>
            <person name="Parisi M.J."/>
            <person name="Parisi M."/>
            <person name="Parts L."/>
            <person name="Pedersen J.S."/>
            <person name="Pesole G."/>
            <person name="Phillippy A.M."/>
            <person name="Ponting C.P."/>
            <person name="Pop M."/>
            <person name="Porcelli D."/>
            <person name="Powell J.R."/>
            <person name="Prohaska S."/>
            <person name="Pruitt K."/>
            <person name="Puig M."/>
            <person name="Quesneville H."/>
            <person name="Ram K.R."/>
            <person name="Rand D."/>
            <person name="Rasmussen M.D."/>
            <person name="Reed L.K."/>
            <person name="Reenan R."/>
            <person name="Reily A."/>
            <person name="Remington K.A."/>
            <person name="Rieger T.T."/>
            <person name="Ritchie M.G."/>
            <person name="Robin C."/>
            <person name="Rogers Y.H."/>
            <person name="Rohde C."/>
            <person name="Rozas J."/>
            <person name="Rubenfield M.J."/>
            <person name="Ruiz A."/>
            <person name="Russo S."/>
            <person name="Salzberg S.L."/>
            <person name="Sanchez-Gracia A."/>
            <person name="Saranga D.J."/>
            <person name="Sato H."/>
            <person name="Schaeffer S.W."/>
            <person name="Schatz M.C."/>
            <person name="Schlenke T."/>
            <person name="Schwartz R."/>
            <person name="Segarra C."/>
            <person name="Singh R.S."/>
            <person name="Sirot L."/>
            <person name="Sirota M."/>
            <person name="Sisneros N.B."/>
            <person name="Smith C.D."/>
            <person name="Smith T.F."/>
            <person name="Spieth J."/>
            <person name="Stage D.E."/>
            <person name="Stark A."/>
            <person name="Stephan W."/>
            <person name="Strausberg R.L."/>
            <person name="Strempel S."/>
            <person name="Sturgill D."/>
            <person name="Sutton G."/>
            <person name="Sutton G.G."/>
            <person name="Tao W."/>
            <person name="Teichmann S."/>
            <person name="Tobari Y.N."/>
            <person name="Tomimura Y."/>
            <person name="Tsolas J.M."/>
            <person name="Valente V.L."/>
            <person name="Venter E."/>
            <person name="Venter J.C."/>
            <person name="Vicario S."/>
            <person name="Vieira F.G."/>
            <person name="Vilella A.J."/>
            <person name="Villasante A."/>
            <person name="Walenz B."/>
            <person name="Wang J."/>
            <person name="Wasserman M."/>
            <person name="Watts T."/>
            <person name="Wilson D."/>
            <person name="Wilson R.K."/>
            <person name="Wing R.A."/>
            <person name="Wolfner M.F."/>
            <person name="Wong A."/>
            <person name="Wong G.K."/>
            <person name="Wu C.I."/>
            <person name="Wu G."/>
            <person name="Yamamoto D."/>
            <person name="Yang H.P."/>
            <person name="Yang S.P."/>
            <person name="Yorke J.A."/>
            <person name="Yoshida K."/>
            <person name="Zdobnov E."/>
            <person name="Zhang P."/>
            <person name="Zhang Y."/>
            <person name="Zimin A.V."/>
            <person name="Baldwin J."/>
            <person name="Abdouelleil A."/>
            <person name="Abdulkadir J."/>
            <person name="Abebe A."/>
            <person name="Abera B."/>
            <person name="Abreu J."/>
            <person name="Acer S.C."/>
            <person name="Aftuck L."/>
            <person name="Alexander A."/>
            <person name="An P."/>
            <person name="Anderson E."/>
            <person name="Anderson S."/>
            <person name="Arachi H."/>
            <person name="Azer M."/>
            <person name="Bachantsang P."/>
            <person name="Barry A."/>
            <person name="Bayul T."/>
            <person name="Berlin A."/>
            <person name="Bessette D."/>
            <person name="Bloom T."/>
            <person name="Blye J."/>
            <person name="Boguslavskiy L."/>
            <person name="Bonnet C."/>
            <person name="Boukhgalter B."/>
            <person name="Bourzgui I."/>
            <person name="Brown A."/>
            <person name="Cahill P."/>
            <person name="Channer S."/>
            <person name="Cheshatsang Y."/>
            <person name="Chuda L."/>
            <person name="Citroen M."/>
            <person name="Collymore A."/>
            <person name="Cooke P."/>
            <person name="Costello M."/>
            <person name="D'Aco K."/>
            <person name="Daza R."/>
            <person name="De Haan G."/>
            <person name="DeGray S."/>
            <person name="DeMaso C."/>
            <person name="Dhargay N."/>
            <person name="Dooley K."/>
            <person name="Dooley E."/>
            <person name="Doricent M."/>
            <person name="Dorje P."/>
            <person name="Dorjee K."/>
            <person name="Dupes A."/>
            <person name="Elong R."/>
            <person name="Falk J."/>
            <person name="Farina A."/>
            <person name="Faro S."/>
            <person name="Ferguson D."/>
            <person name="Fisher S."/>
            <person name="Foley C.D."/>
            <person name="Franke A."/>
            <person name="Friedrich D."/>
            <person name="Gadbois L."/>
            <person name="Gearin G."/>
            <person name="Gearin C.R."/>
            <person name="Giannoukos G."/>
            <person name="Goode T."/>
            <person name="Graham J."/>
            <person name="Grandbois E."/>
            <person name="Grewal S."/>
            <person name="Gyaltsen K."/>
            <person name="Hafez N."/>
            <person name="Hagos B."/>
            <person name="Hall J."/>
            <person name="Henson C."/>
            <person name="Hollinger A."/>
            <person name="Honan T."/>
            <person name="Huard M.D."/>
            <person name="Hughes L."/>
            <person name="Hurhula B."/>
            <person name="Husby M.E."/>
            <person name="Kamat A."/>
            <person name="Kanga B."/>
            <person name="Kashin S."/>
            <person name="Khazanovich D."/>
            <person name="Kisner P."/>
            <person name="Lance K."/>
            <person name="Lara M."/>
            <person name="Lee W."/>
            <person name="Lennon N."/>
            <person name="Letendre F."/>
            <person name="LeVine R."/>
            <person name="Lipovsky A."/>
            <person name="Liu X."/>
            <person name="Liu J."/>
            <person name="Liu S."/>
            <person name="Lokyitsang T."/>
            <person name="Lokyitsang Y."/>
            <person name="Lubonja R."/>
            <person name="Lui A."/>
            <person name="MacDonald P."/>
            <person name="Magnisalis V."/>
            <person name="Maru K."/>
            <person name="Matthews C."/>
            <person name="McCusker W."/>
            <person name="McDonough S."/>
            <person name="Mehta T."/>
            <person name="Meldrim J."/>
            <person name="Meneus L."/>
            <person name="Mihai O."/>
            <person name="Mihalev A."/>
            <person name="Mihova T."/>
            <person name="Mittelman R."/>
            <person name="Mlenga V."/>
            <person name="Montmayeur A."/>
            <person name="Mulrain L."/>
            <person name="Navidi A."/>
            <person name="Naylor J."/>
            <person name="Negash T."/>
            <person name="Nguyen T."/>
            <person name="Nguyen N."/>
            <person name="Nicol R."/>
            <person name="Norbu C."/>
            <person name="Norbu N."/>
            <person name="Novod N."/>
            <person name="O'Neill B."/>
            <person name="Osman S."/>
            <person name="Markiewicz E."/>
            <person name="Oyono O.L."/>
            <person name="Patti C."/>
            <person name="Phunkhang P."/>
            <person name="Pierre F."/>
            <person name="Priest M."/>
            <person name="Raghuraman S."/>
            <person name="Rege F."/>
            <person name="Reyes R."/>
            <person name="Rise C."/>
            <person name="Rogov P."/>
            <person name="Ross K."/>
            <person name="Ryan E."/>
            <person name="Settipalli S."/>
            <person name="Shea T."/>
            <person name="Sherpa N."/>
            <person name="Shi L."/>
            <person name="Shih D."/>
            <person name="Sparrow T."/>
            <person name="Spaulding J."/>
            <person name="Stalker J."/>
            <person name="Stange-Thomann N."/>
            <person name="Stavropoulos S."/>
            <person name="Stone C."/>
            <person name="Strader C."/>
            <person name="Tesfaye S."/>
            <person name="Thomson T."/>
            <person name="Thoulutsang Y."/>
            <person name="Thoulutsang D."/>
            <person name="Topham K."/>
            <person name="Topping I."/>
            <person name="Tsamla T."/>
            <person name="Vassiliev H."/>
            <person name="Vo A."/>
            <person name="Wangchuk T."/>
            <person name="Wangdi T."/>
            <person name="Weiand M."/>
            <person name="Wilkinson J."/>
            <person name="Wilson A."/>
            <person name="Yadav S."/>
            <person name="Young G."/>
            <person name="Yu Q."/>
            <person name="Zembek L."/>
            <person name="Zhong D."/>
            <person name="Zimmer A."/>
            <person name="Zwirko Z."/>
            <person name="Jaffe D.B."/>
            <person name="Alvarez P."/>
            <person name="Brockman W."/>
            <person name="Butler J."/>
            <person name="Chin C."/>
            <person name="Gnerre S."/>
            <person name="Grabherr M."/>
            <person name="Kleber M."/>
            <person name="Mauceli E."/>
            <person name="MacCallum I."/>
        </authorList>
    </citation>
    <scope>NUCLEOTIDE SEQUENCE [LARGE SCALE GENOMIC DNA]</scope>
    <source>
        <strain evidence="3">Tai18E2 / Tucson 14021-0261.01</strain>
    </source>
</reference>
<reference evidence="2 3" key="2">
    <citation type="journal article" date="2007" name="PLoS Biol.">
        <title>Principles of genome evolution in the Drosophila melanogaster species group.</title>
        <authorList>
            <person name="Ranz J.M."/>
            <person name="Maurin D."/>
            <person name="Chan Y.S."/>
            <person name="von Grotthuss M."/>
            <person name="Hillier L.W."/>
            <person name="Roote J."/>
            <person name="Ashburner M."/>
            <person name="Bergman C.M."/>
        </authorList>
    </citation>
    <scope>NUCLEOTIDE SEQUENCE [LARGE SCALE GENOMIC DNA]</scope>
    <source>
        <strain evidence="3">Tai18E2 / Tucson 14021-0261.01</strain>
    </source>
</reference>
<dbReference type="Proteomes" id="UP000002282">
    <property type="component" value="Chromosome X"/>
</dbReference>
<feature type="region of interest" description="Disordered" evidence="1">
    <location>
        <begin position="414"/>
        <end position="445"/>
    </location>
</feature>
<evidence type="ECO:0000313" key="2">
    <source>
        <dbReference type="EMBL" id="EDX01501.2"/>
    </source>
</evidence>
<feature type="region of interest" description="Disordered" evidence="1">
    <location>
        <begin position="15"/>
        <end position="34"/>
    </location>
</feature>
<dbReference type="GO" id="GO:0006511">
    <property type="term" value="P:ubiquitin-dependent protein catabolic process"/>
    <property type="evidence" value="ECO:0007669"/>
    <property type="project" value="InterPro"/>
</dbReference>
<evidence type="ECO:0000256" key="1">
    <source>
        <dbReference type="SAM" id="MobiDB-lite"/>
    </source>
</evidence>
<accession>B4Q1Y0</accession>
<dbReference type="KEGG" id="dya:Dyak_GE16194"/>
<sequence length="690" mass="76819">MSSSFKSRIPERVRHSLTALDGPHSREVAPPNRCSLNRSQLPLPISKTLNALVKQTQTQTPAKVVCKKPEPEAETEAVIRSLVRRSRPPAVRGNRTSFRRIQLAHGSPVASASLLMKPTSSYSNANSRLQKPIKVASPVAPKKEVNGDHTTDNLPSAKGLLELVAGKWQPDMEQMRFLCSDHRLINVPSPLMYCHSEVMRQLEVEKQPIELRSIRSVTLLRVIMWMHQKTLSSNGTENSAVAPPTVEELSLCANPEGNGSTKSENSCQLSENPQDNSQSMVNSICQIHGEKIKHSCMKTLNNSGGVKNQIGNDYTTLRNEVNENSRESNENTNQSNESLDKNSGNTCTQTSDTKKSFENNEQSQENYKVECATDTICNGYKRCENEKTENCTIPNDNVENGEKEIINKGIIQLNPKSENTENKNRHSLKKSDKKDANLNGSSQDYSVISEQNIKIGNENSTGIETCEEGRSIEGESSYLGSADENLFSEQAMQNFDGVKESNENRRCIGDNGNDKGDQCVNNLNGMKHSSFLLCSWEERLLGSELYQLVELILAAHYLGIESLTLNAIQHFDELMAQRTRSECCLMLRIKTRLAGERQLENHRPLTRGDTLSQGRRDRNYQADRAETRKHHFDPNNRIARMARQHRSNGRPAGGGGGGSGGGVGGGMGGRLNAIDMPRHRHHQYCFQSRI</sequence>
<dbReference type="AlphaFoldDB" id="B4Q1Y0"/>
<feature type="region of interest" description="Disordered" evidence="1">
    <location>
        <begin position="601"/>
        <end position="626"/>
    </location>
</feature>
<feature type="compositionally biased region" description="Polar residues" evidence="1">
    <location>
        <begin position="257"/>
        <end position="278"/>
    </location>
</feature>
<dbReference type="EMBL" id="CM000162">
    <property type="protein sequence ID" value="EDX01501.2"/>
    <property type="molecule type" value="Genomic_DNA"/>
</dbReference>
<proteinExistence type="predicted"/>
<dbReference type="InterPro" id="IPR011333">
    <property type="entry name" value="SKP1/BTB/POZ_sf"/>
</dbReference>
<feature type="region of interest" description="Disordered" evidence="1">
    <location>
        <begin position="321"/>
        <end position="365"/>
    </location>
</feature>
<gene>
    <name evidence="2" type="primary">Dyak\GE16194</name>
    <name evidence="2" type="synonym">dyak_GLEANR_17639</name>
    <name evidence="2" type="synonym">GE16194</name>
    <name evidence="2" type="ORF">Dyak_GE16194</name>
</gene>
<dbReference type="OrthoDB" id="7865711at2759"/>